<dbReference type="Proteomes" id="UP000639516">
    <property type="component" value="Unassembled WGS sequence"/>
</dbReference>
<comment type="caution">
    <text evidence="1">The sequence shown here is derived from an EMBL/GenBank/DDBJ whole genome shotgun (WGS) entry which is preliminary data.</text>
</comment>
<sequence>MRDRLEPVILQARRDALRPTGLLSADLPRDAVCDPAYSPQQRASIFFPAAAPLLAEQQDRRTPSFACAAA</sequence>
<keyword evidence="2" id="KW-1185">Reference proteome</keyword>
<protein>
    <submittedName>
        <fullName evidence="1">Uncharacterized protein</fullName>
    </submittedName>
</protein>
<gene>
    <name evidence="1" type="ORF">HA482_41810</name>
</gene>
<name>A0ABR7ULJ0_9BRAD</name>
<evidence type="ECO:0000313" key="2">
    <source>
        <dbReference type="Proteomes" id="UP000639516"/>
    </source>
</evidence>
<evidence type="ECO:0000313" key="1">
    <source>
        <dbReference type="EMBL" id="MBC9984712.1"/>
    </source>
</evidence>
<organism evidence="1 2">
    <name type="scientific">Bradyrhizobium campsiandrae</name>
    <dbReference type="NCBI Taxonomy" id="1729892"/>
    <lineage>
        <taxon>Bacteria</taxon>
        <taxon>Pseudomonadati</taxon>
        <taxon>Pseudomonadota</taxon>
        <taxon>Alphaproteobacteria</taxon>
        <taxon>Hyphomicrobiales</taxon>
        <taxon>Nitrobacteraceae</taxon>
        <taxon>Bradyrhizobium</taxon>
    </lineage>
</organism>
<proteinExistence type="predicted"/>
<dbReference type="EMBL" id="JAATTO010000143">
    <property type="protein sequence ID" value="MBC9984712.1"/>
    <property type="molecule type" value="Genomic_DNA"/>
</dbReference>
<accession>A0ABR7ULJ0</accession>
<reference evidence="1 2" key="1">
    <citation type="journal article" date="2020" name="Arch. Microbiol.">
        <title>Bradyrhizobium campsiandrae sp. nov., a nitrogen-fixing bacterial strain isolated from a native leguminous tree from the Amazon adapted to flooded conditions.</title>
        <authorList>
            <person name="Cabral Michel D."/>
            <person name="Martins da Costa E."/>
            <person name="Azarias Guimaraes A."/>
            <person name="Soares de Carvalho T."/>
            <person name="Santos de Castro Caputo P."/>
            <person name="Willems A."/>
            <person name="de Souza Moreira F.M."/>
        </authorList>
    </citation>
    <scope>NUCLEOTIDE SEQUENCE [LARGE SCALE GENOMIC DNA]</scope>
    <source>
        <strain evidence="2">INPA 384B</strain>
    </source>
</reference>